<evidence type="ECO:0000256" key="1">
    <source>
        <dbReference type="SAM" id="MobiDB-lite"/>
    </source>
</evidence>
<feature type="compositionally biased region" description="Basic residues" evidence="1">
    <location>
        <begin position="1"/>
        <end position="12"/>
    </location>
</feature>
<feature type="compositionally biased region" description="Basic and acidic residues" evidence="1">
    <location>
        <begin position="52"/>
        <end position="62"/>
    </location>
</feature>
<dbReference type="AlphaFoldDB" id="J0WRY9"/>
<proteinExistence type="predicted"/>
<feature type="compositionally biased region" description="Low complexity" evidence="1">
    <location>
        <begin position="17"/>
        <end position="31"/>
    </location>
</feature>
<name>J0WRY9_AURST</name>
<protein>
    <submittedName>
        <fullName evidence="2">Uncharacterized protein</fullName>
    </submittedName>
</protein>
<feature type="region of interest" description="Disordered" evidence="1">
    <location>
        <begin position="76"/>
        <end position="98"/>
    </location>
</feature>
<dbReference type="OrthoDB" id="3238347at2759"/>
<sequence length="110" mass="11804">MGRSAKVHKRVSKTSAKSHPSAADAATAAQDPKTKSKQAPAPSKEKQRKARAALEDLRHGKDGPVLAGVDYLSLAHGGRRKARQEEEKMKHLKLEGDASLNAEKMGGLKL</sequence>
<gene>
    <name evidence="2" type="ORF">AURDEDRAFT_176140</name>
</gene>
<keyword evidence="3" id="KW-1185">Reference proteome</keyword>
<evidence type="ECO:0000313" key="2">
    <source>
        <dbReference type="EMBL" id="EJD34814.1"/>
    </source>
</evidence>
<reference evidence="3" key="1">
    <citation type="journal article" date="2012" name="Science">
        <title>The Paleozoic origin of enzymatic lignin decomposition reconstructed from 31 fungal genomes.</title>
        <authorList>
            <person name="Floudas D."/>
            <person name="Binder M."/>
            <person name="Riley R."/>
            <person name="Barry K."/>
            <person name="Blanchette R.A."/>
            <person name="Henrissat B."/>
            <person name="Martinez A.T."/>
            <person name="Otillar R."/>
            <person name="Spatafora J.W."/>
            <person name="Yadav J.S."/>
            <person name="Aerts A."/>
            <person name="Benoit I."/>
            <person name="Boyd A."/>
            <person name="Carlson A."/>
            <person name="Copeland A."/>
            <person name="Coutinho P.M."/>
            <person name="de Vries R.P."/>
            <person name="Ferreira P."/>
            <person name="Findley K."/>
            <person name="Foster B."/>
            <person name="Gaskell J."/>
            <person name="Glotzer D."/>
            <person name="Gorecki P."/>
            <person name="Heitman J."/>
            <person name="Hesse C."/>
            <person name="Hori C."/>
            <person name="Igarashi K."/>
            <person name="Jurgens J.A."/>
            <person name="Kallen N."/>
            <person name="Kersten P."/>
            <person name="Kohler A."/>
            <person name="Kuees U."/>
            <person name="Kumar T.K.A."/>
            <person name="Kuo A."/>
            <person name="LaButti K."/>
            <person name="Larrondo L.F."/>
            <person name="Lindquist E."/>
            <person name="Ling A."/>
            <person name="Lombard V."/>
            <person name="Lucas S."/>
            <person name="Lundell T."/>
            <person name="Martin R."/>
            <person name="McLaughlin D.J."/>
            <person name="Morgenstern I."/>
            <person name="Morin E."/>
            <person name="Murat C."/>
            <person name="Nagy L.G."/>
            <person name="Nolan M."/>
            <person name="Ohm R.A."/>
            <person name="Patyshakuliyeva A."/>
            <person name="Rokas A."/>
            <person name="Ruiz-Duenas F.J."/>
            <person name="Sabat G."/>
            <person name="Salamov A."/>
            <person name="Samejima M."/>
            <person name="Schmutz J."/>
            <person name="Slot J.C."/>
            <person name="St John F."/>
            <person name="Stenlid J."/>
            <person name="Sun H."/>
            <person name="Sun S."/>
            <person name="Syed K."/>
            <person name="Tsang A."/>
            <person name="Wiebenga A."/>
            <person name="Young D."/>
            <person name="Pisabarro A."/>
            <person name="Eastwood D.C."/>
            <person name="Martin F."/>
            <person name="Cullen D."/>
            <person name="Grigoriev I.V."/>
            <person name="Hibbett D.S."/>
        </authorList>
    </citation>
    <scope>NUCLEOTIDE SEQUENCE [LARGE SCALE GENOMIC DNA]</scope>
    <source>
        <strain evidence="3">TFB10046</strain>
    </source>
</reference>
<dbReference type="InParanoid" id="J0WRY9"/>
<dbReference type="KEGG" id="adl:AURDEDRAFT_176140"/>
<dbReference type="Proteomes" id="UP000006514">
    <property type="component" value="Unassembled WGS sequence"/>
</dbReference>
<dbReference type="OMA" id="DYMSNGG"/>
<feature type="compositionally biased region" description="Basic and acidic residues" evidence="1">
    <location>
        <begin position="83"/>
        <end position="96"/>
    </location>
</feature>
<accession>J0WRY9</accession>
<evidence type="ECO:0000313" key="3">
    <source>
        <dbReference type="Proteomes" id="UP000006514"/>
    </source>
</evidence>
<feature type="region of interest" description="Disordered" evidence="1">
    <location>
        <begin position="1"/>
        <end position="62"/>
    </location>
</feature>
<dbReference type="EMBL" id="JH687919">
    <property type="protein sequence ID" value="EJD34814.1"/>
    <property type="molecule type" value="Genomic_DNA"/>
</dbReference>
<organism evidence="2 3">
    <name type="scientific">Auricularia subglabra (strain TFB-10046 / SS5)</name>
    <name type="common">White-rot fungus</name>
    <name type="synonym">Auricularia delicata (strain TFB10046)</name>
    <dbReference type="NCBI Taxonomy" id="717982"/>
    <lineage>
        <taxon>Eukaryota</taxon>
        <taxon>Fungi</taxon>
        <taxon>Dikarya</taxon>
        <taxon>Basidiomycota</taxon>
        <taxon>Agaricomycotina</taxon>
        <taxon>Agaricomycetes</taxon>
        <taxon>Auriculariales</taxon>
        <taxon>Auriculariaceae</taxon>
        <taxon>Auricularia</taxon>
    </lineage>
</organism>